<accession>A0A8S3X2G0</accession>
<evidence type="ECO:0000313" key="2">
    <source>
        <dbReference type="EMBL" id="CAG4990005.1"/>
    </source>
</evidence>
<feature type="signal peptide" evidence="1">
    <location>
        <begin position="1"/>
        <end position="15"/>
    </location>
</feature>
<gene>
    <name evidence="2" type="ORF">PAPOLLO_LOCUS11891</name>
</gene>
<proteinExistence type="predicted"/>
<protein>
    <submittedName>
        <fullName evidence="2">(apollo) hypothetical protein</fullName>
    </submittedName>
</protein>
<feature type="chain" id="PRO_5035730284" evidence="1">
    <location>
        <begin position="16"/>
        <end position="99"/>
    </location>
</feature>
<organism evidence="2 3">
    <name type="scientific">Parnassius apollo</name>
    <name type="common">Apollo butterfly</name>
    <name type="synonym">Papilio apollo</name>
    <dbReference type="NCBI Taxonomy" id="110799"/>
    <lineage>
        <taxon>Eukaryota</taxon>
        <taxon>Metazoa</taxon>
        <taxon>Ecdysozoa</taxon>
        <taxon>Arthropoda</taxon>
        <taxon>Hexapoda</taxon>
        <taxon>Insecta</taxon>
        <taxon>Pterygota</taxon>
        <taxon>Neoptera</taxon>
        <taxon>Endopterygota</taxon>
        <taxon>Lepidoptera</taxon>
        <taxon>Glossata</taxon>
        <taxon>Ditrysia</taxon>
        <taxon>Papilionoidea</taxon>
        <taxon>Papilionidae</taxon>
        <taxon>Parnassiinae</taxon>
        <taxon>Parnassini</taxon>
        <taxon>Parnassius</taxon>
        <taxon>Parnassius</taxon>
    </lineage>
</organism>
<comment type="caution">
    <text evidence="2">The sequence shown here is derived from an EMBL/GenBank/DDBJ whole genome shotgun (WGS) entry which is preliminary data.</text>
</comment>
<evidence type="ECO:0000313" key="3">
    <source>
        <dbReference type="Proteomes" id="UP000691718"/>
    </source>
</evidence>
<evidence type="ECO:0000256" key="1">
    <source>
        <dbReference type="SAM" id="SignalP"/>
    </source>
</evidence>
<sequence>MQVVVLLTCLTLCTARSTGDVGSEAGIGLRLPFLGKITLDLGTGLGFNEGLFGLGKMMIGKRVGSMVLRNVNGRNAAGGKSGNGEVKNSDALVGVFLKF</sequence>
<dbReference type="AlphaFoldDB" id="A0A8S3X2G0"/>
<dbReference type="Proteomes" id="UP000691718">
    <property type="component" value="Unassembled WGS sequence"/>
</dbReference>
<dbReference type="EMBL" id="CAJQZP010000858">
    <property type="protein sequence ID" value="CAG4990005.1"/>
    <property type="molecule type" value="Genomic_DNA"/>
</dbReference>
<reference evidence="2" key="1">
    <citation type="submission" date="2021-04" db="EMBL/GenBank/DDBJ databases">
        <authorList>
            <person name="Tunstrom K."/>
        </authorList>
    </citation>
    <scope>NUCLEOTIDE SEQUENCE</scope>
</reference>
<keyword evidence="1" id="KW-0732">Signal</keyword>
<keyword evidence="3" id="KW-1185">Reference proteome</keyword>
<name>A0A8S3X2G0_PARAO</name>